<dbReference type="InterPro" id="IPR004776">
    <property type="entry name" value="Mem_transp_PIN-like"/>
</dbReference>
<keyword evidence="4" id="KW-1003">Cell membrane</keyword>
<evidence type="ECO:0000313" key="9">
    <source>
        <dbReference type="EMBL" id="MEJ2887090.1"/>
    </source>
</evidence>
<evidence type="ECO:0000256" key="2">
    <source>
        <dbReference type="ARBA" id="ARBA00010145"/>
    </source>
</evidence>
<reference evidence="9 10" key="1">
    <citation type="submission" date="2024-03" db="EMBL/GenBank/DDBJ databases">
        <title>Actinomycetospora sp. OC33-EN06, a novel actinomycete isolated from wild orchid (Aerides multiflora).</title>
        <authorList>
            <person name="Suriyachadkun C."/>
        </authorList>
    </citation>
    <scope>NUCLEOTIDE SEQUENCE [LARGE SCALE GENOMIC DNA]</scope>
    <source>
        <strain evidence="9 10">OC33-EN06</strain>
    </source>
</reference>
<feature type="transmembrane region" description="Helical" evidence="8">
    <location>
        <begin position="6"/>
        <end position="22"/>
    </location>
</feature>
<dbReference type="PANTHER" id="PTHR36838:SF3">
    <property type="entry name" value="TRANSPORTER AUXIN EFFLUX CARRIER EC FAMILY"/>
    <property type="match status" value="1"/>
</dbReference>
<dbReference type="RefSeq" id="WP_337713584.1">
    <property type="nucleotide sequence ID" value="NZ_JBBEGL010000003.1"/>
</dbReference>
<evidence type="ECO:0000256" key="8">
    <source>
        <dbReference type="SAM" id="Phobius"/>
    </source>
</evidence>
<feature type="transmembrane region" description="Helical" evidence="8">
    <location>
        <begin position="34"/>
        <end position="53"/>
    </location>
</feature>
<accession>A0ABU8N3X6</accession>
<evidence type="ECO:0000256" key="7">
    <source>
        <dbReference type="ARBA" id="ARBA00023136"/>
    </source>
</evidence>
<evidence type="ECO:0000256" key="6">
    <source>
        <dbReference type="ARBA" id="ARBA00022989"/>
    </source>
</evidence>
<name>A0ABU8N3X6_9PSEU</name>
<feature type="transmembrane region" description="Helical" evidence="8">
    <location>
        <begin position="256"/>
        <end position="276"/>
    </location>
</feature>
<dbReference type="Pfam" id="PF03547">
    <property type="entry name" value="Mem_trans"/>
    <property type="match status" value="2"/>
</dbReference>
<comment type="subcellular location">
    <subcellularLocation>
        <location evidence="1">Cell membrane</location>
        <topology evidence="1">Multi-pass membrane protein</topology>
    </subcellularLocation>
</comment>
<dbReference type="EMBL" id="JBBEGL010000003">
    <property type="protein sequence ID" value="MEJ2887090.1"/>
    <property type="molecule type" value="Genomic_DNA"/>
</dbReference>
<sequence length="310" mass="31803">MSGVLQGFLVIGVAIALGYVLGRRGVLGENATNVLSRAAFFVATPALLFHTLADAEPGEIFSWSLVIVGVTAALVCVLFVPAARWRGRDPMETTVGSMAAGYVNAGNLGLPIAIYALDGAAAVAPALIFQLALLTPVFTTVLDVQCARAEGRRPSYLWTVTAPARNPLAIATTLGVVVALTGVELPEAVTAPVEMIGDFAVPAMLFAFGISLVSAHRPGRDEDPVVLGAVVLLKNLVQPALALGFALLVGVDGDELLAVVVMAALPTAQNVFGYAVRYGAGTSLARDSALVSTVASIPVLLGVFGVAALM</sequence>
<feature type="transmembrane region" description="Helical" evidence="8">
    <location>
        <begin position="60"/>
        <end position="83"/>
    </location>
</feature>
<feature type="transmembrane region" description="Helical" evidence="8">
    <location>
        <begin position="288"/>
        <end position="309"/>
    </location>
</feature>
<comment type="similarity">
    <text evidence="2">Belongs to the auxin efflux carrier (TC 2.A.69) family.</text>
</comment>
<comment type="caution">
    <text evidence="9">The sequence shown here is derived from an EMBL/GenBank/DDBJ whole genome shotgun (WGS) entry which is preliminary data.</text>
</comment>
<feature type="transmembrane region" description="Helical" evidence="8">
    <location>
        <begin position="225"/>
        <end position="250"/>
    </location>
</feature>
<keyword evidence="10" id="KW-1185">Reference proteome</keyword>
<feature type="transmembrane region" description="Helical" evidence="8">
    <location>
        <begin position="123"/>
        <end position="144"/>
    </location>
</feature>
<dbReference type="PANTHER" id="PTHR36838">
    <property type="entry name" value="AUXIN EFFLUX CARRIER FAMILY PROTEIN"/>
    <property type="match status" value="1"/>
</dbReference>
<evidence type="ECO:0000313" key="10">
    <source>
        <dbReference type="Proteomes" id="UP001370100"/>
    </source>
</evidence>
<keyword evidence="5 8" id="KW-0812">Transmembrane</keyword>
<keyword evidence="7 8" id="KW-0472">Membrane</keyword>
<evidence type="ECO:0000256" key="1">
    <source>
        <dbReference type="ARBA" id="ARBA00004651"/>
    </source>
</evidence>
<keyword evidence="6 8" id="KW-1133">Transmembrane helix</keyword>
<evidence type="ECO:0000256" key="3">
    <source>
        <dbReference type="ARBA" id="ARBA00022448"/>
    </source>
</evidence>
<dbReference type="InterPro" id="IPR038770">
    <property type="entry name" value="Na+/solute_symporter_sf"/>
</dbReference>
<protein>
    <submittedName>
        <fullName evidence="9">AEC family transporter</fullName>
    </submittedName>
</protein>
<keyword evidence="3" id="KW-0813">Transport</keyword>
<gene>
    <name evidence="9" type="ORF">WCD41_11595</name>
</gene>
<evidence type="ECO:0000256" key="5">
    <source>
        <dbReference type="ARBA" id="ARBA00022692"/>
    </source>
</evidence>
<dbReference type="Proteomes" id="UP001370100">
    <property type="component" value="Unassembled WGS sequence"/>
</dbReference>
<feature type="transmembrane region" description="Helical" evidence="8">
    <location>
        <begin position="95"/>
        <end position="117"/>
    </location>
</feature>
<evidence type="ECO:0000256" key="4">
    <source>
        <dbReference type="ARBA" id="ARBA00022475"/>
    </source>
</evidence>
<feature type="transmembrane region" description="Helical" evidence="8">
    <location>
        <begin position="156"/>
        <end position="183"/>
    </location>
</feature>
<feature type="transmembrane region" description="Helical" evidence="8">
    <location>
        <begin position="195"/>
        <end position="213"/>
    </location>
</feature>
<dbReference type="Gene3D" id="1.20.1530.20">
    <property type="match status" value="1"/>
</dbReference>
<proteinExistence type="inferred from homology"/>
<organism evidence="9 10">
    <name type="scientific">Actinomycetospora aeridis</name>
    <dbReference type="NCBI Taxonomy" id="3129231"/>
    <lineage>
        <taxon>Bacteria</taxon>
        <taxon>Bacillati</taxon>
        <taxon>Actinomycetota</taxon>
        <taxon>Actinomycetes</taxon>
        <taxon>Pseudonocardiales</taxon>
        <taxon>Pseudonocardiaceae</taxon>
        <taxon>Actinomycetospora</taxon>
    </lineage>
</organism>